<evidence type="ECO:0000313" key="1">
    <source>
        <dbReference type="EMBL" id="EAZ00925.1"/>
    </source>
</evidence>
<dbReference type="HOGENOM" id="CLU_2853791_0_0_1"/>
<reference evidence="1 2" key="1">
    <citation type="journal article" date="2005" name="PLoS Biol.">
        <title>The genomes of Oryza sativa: a history of duplications.</title>
        <authorList>
            <person name="Yu J."/>
            <person name="Wang J."/>
            <person name="Lin W."/>
            <person name="Li S."/>
            <person name="Li H."/>
            <person name="Zhou J."/>
            <person name="Ni P."/>
            <person name="Dong W."/>
            <person name="Hu S."/>
            <person name="Zeng C."/>
            <person name="Zhang J."/>
            <person name="Zhang Y."/>
            <person name="Li R."/>
            <person name="Xu Z."/>
            <person name="Li S."/>
            <person name="Li X."/>
            <person name="Zheng H."/>
            <person name="Cong L."/>
            <person name="Lin L."/>
            <person name="Yin J."/>
            <person name="Geng J."/>
            <person name="Li G."/>
            <person name="Shi J."/>
            <person name="Liu J."/>
            <person name="Lv H."/>
            <person name="Li J."/>
            <person name="Wang J."/>
            <person name="Deng Y."/>
            <person name="Ran L."/>
            <person name="Shi X."/>
            <person name="Wang X."/>
            <person name="Wu Q."/>
            <person name="Li C."/>
            <person name="Ren X."/>
            <person name="Wang J."/>
            <person name="Wang X."/>
            <person name="Li D."/>
            <person name="Liu D."/>
            <person name="Zhang X."/>
            <person name="Ji Z."/>
            <person name="Zhao W."/>
            <person name="Sun Y."/>
            <person name="Zhang Z."/>
            <person name="Bao J."/>
            <person name="Han Y."/>
            <person name="Dong L."/>
            <person name="Ji J."/>
            <person name="Chen P."/>
            <person name="Wu S."/>
            <person name="Liu J."/>
            <person name="Xiao Y."/>
            <person name="Bu D."/>
            <person name="Tan J."/>
            <person name="Yang L."/>
            <person name="Ye C."/>
            <person name="Zhang J."/>
            <person name="Xu J."/>
            <person name="Zhou Y."/>
            <person name="Yu Y."/>
            <person name="Zhang B."/>
            <person name="Zhuang S."/>
            <person name="Wei H."/>
            <person name="Liu B."/>
            <person name="Lei M."/>
            <person name="Yu H."/>
            <person name="Li Y."/>
            <person name="Xu H."/>
            <person name="Wei S."/>
            <person name="He X."/>
            <person name="Fang L."/>
            <person name="Zhang Z."/>
            <person name="Zhang Y."/>
            <person name="Huang X."/>
            <person name="Su Z."/>
            <person name="Tong W."/>
            <person name="Li J."/>
            <person name="Tong Z."/>
            <person name="Li S."/>
            <person name="Ye J."/>
            <person name="Wang L."/>
            <person name="Fang L."/>
            <person name="Lei T."/>
            <person name="Chen C."/>
            <person name="Chen H."/>
            <person name="Xu Z."/>
            <person name="Li H."/>
            <person name="Huang H."/>
            <person name="Zhang F."/>
            <person name="Xu H."/>
            <person name="Li N."/>
            <person name="Zhao C."/>
            <person name="Li S."/>
            <person name="Dong L."/>
            <person name="Huang Y."/>
            <person name="Li L."/>
            <person name="Xi Y."/>
            <person name="Qi Q."/>
            <person name="Li W."/>
            <person name="Zhang B."/>
            <person name="Hu W."/>
            <person name="Zhang Y."/>
            <person name="Tian X."/>
            <person name="Jiao Y."/>
            <person name="Liang X."/>
            <person name="Jin J."/>
            <person name="Gao L."/>
            <person name="Zheng W."/>
            <person name="Hao B."/>
            <person name="Liu S."/>
            <person name="Wang W."/>
            <person name="Yuan L."/>
            <person name="Cao M."/>
            <person name="McDermott J."/>
            <person name="Samudrala R."/>
            <person name="Wang J."/>
            <person name="Wong G.K."/>
            <person name="Yang H."/>
        </authorList>
    </citation>
    <scope>NUCLEOTIDE SEQUENCE [LARGE SCALE GENOMIC DNA]</scope>
    <source>
        <strain evidence="2">cv. 93-11</strain>
    </source>
</reference>
<dbReference type="AlphaFoldDB" id="A2YCW4"/>
<proteinExistence type="predicted"/>
<gene>
    <name evidence="1" type="ORF">OsI_22955</name>
</gene>
<sequence>MGCVRRFAAPAEVKLAAGAVGVRRDGGDGPIEEPGALEGAAGADDVLVVLDGAVGVAGEVASDEP</sequence>
<name>A2YCW4_ORYSI</name>
<protein>
    <submittedName>
        <fullName evidence="1">Uncharacterized protein</fullName>
    </submittedName>
</protein>
<accession>A2YCW4</accession>
<dbReference type="Proteomes" id="UP000007015">
    <property type="component" value="Chromosome 6"/>
</dbReference>
<organism evidence="1 2">
    <name type="scientific">Oryza sativa subsp. indica</name>
    <name type="common">Rice</name>
    <dbReference type="NCBI Taxonomy" id="39946"/>
    <lineage>
        <taxon>Eukaryota</taxon>
        <taxon>Viridiplantae</taxon>
        <taxon>Streptophyta</taxon>
        <taxon>Embryophyta</taxon>
        <taxon>Tracheophyta</taxon>
        <taxon>Spermatophyta</taxon>
        <taxon>Magnoliopsida</taxon>
        <taxon>Liliopsida</taxon>
        <taxon>Poales</taxon>
        <taxon>Poaceae</taxon>
        <taxon>BOP clade</taxon>
        <taxon>Oryzoideae</taxon>
        <taxon>Oryzeae</taxon>
        <taxon>Oryzinae</taxon>
        <taxon>Oryza</taxon>
        <taxon>Oryza sativa</taxon>
    </lineage>
</organism>
<dbReference type="EMBL" id="CM000131">
    <property type="protein sequence ID" value="EAZ00925.1"/>
    <property type="molecule type" value="Genomic_DNA"/>
</dbReference>
<evidence type="ECO:0000313" key="2">
    <source>
        <dbReference type="Proteomes" id="UP000007015"/>
    </source>
</evidence>
<keyword evidence="2" id="KW-1185">Reference proteome</keyword>
<dbReference type="Gramene" id="BGIOSGA022906-TA">
    <property type="protein sequence ID" value="BGIOSGA022906-PA"/>
    <property type="gene ID" value="BGIOSGA022906"/>
</dbReference>